<proteinExistence type="predicted"/>
<feature type="compositionally biased region" description="Low complexity" evidence="1">
    <location>
        <begin position="115"/>
        <end position="152"/>
    </location>
</feature>
<protein>
    <submittedName>
        <fullName evidence="2">Uncharacterized protein</fullName>
    </submittedName>
</protein>
<evidence type="ECO:0000313" key="2">
    <source>
        <dbReference type="EMBL" id="AEE53992.1"/>
    </source>
</evidence>
<keyword evidence="3" id="KW-1185">Reference proteome</keyword>
<name>F4L3P2_HALH1</name>
<dbReference type="eggNOG" id="ENOG50328W8">
    <property type="taxonomic scope" value="Bacteria"/>
</dbReference>
<evidence type="ECO:0000313" key="3">
    <source>
        <dbReference type="Proteomes" id="UP000008461"/>
    </source>
</evidence>
<reference evidence="2 3" key="1">
    <citation type="journal article" date="2011" name="Stand. Genomic Sci.">
        <title>Complete genome sequence of Haliscomenobacter hydrossis type strain (O).</title>
        <authorList>
            <consortium name="US DOE Joint Genome Institute (JGI-PGF)"/>
            <person name="Daligault H."/>
            <person name="Lapidus A."/>
            <person name="Zeytun A."/>
            <person name="Nolan M."/>
            <person name="Lucas S."/>
            <person name="Del Rio T.G."/>
            <person name="Tice H."/>
            <person name="Cheng J.F."/>
            <person name="Tapia R."/>
            <person name="Han C."/>
            <person name="Goodwin L."/>
            <person name="Pitluck S."/>
            <person name="Liolios K."/>
            <person name="Pagani I."/>
            <person name="Ivanova N."/>
            <person name="Huntemann M."/>
            <person name="Mavromatis K."/>
            <person name="Mikhailova N."/>
            <person name="Pati A."/>
            <person name="Chen A."/>
            <person name="Palaniappan K."/>
            <person name="Land M."/>
            <person name="Hauser L."/>
            <person name="Brambilla E.M."/>
            <person name="Rohde M."/>
            <person name="Verbarg S."/>
            <person name="Goker M."/>
            <person name="Bristow J."/>
            <person name="Eisen J.A."/>
            <person name="Markowitz V."/>
            <person name="Hugenholtz P."/>
            <person name="Kyrpides N.C."/>
            <person name="Klenk H.P."/>
            <person name="Woyke T."/>
        </authorList>
    </citation>
    <scope>NUCLEOTIDE SEQUENCE [LARGE SCALE GENOMIC DNA]</scope>
    <source>
        <strain evidence="3">ATCC 27775 / DSM 1100 / LMG 10767 / O</strain>
    </source>
</reference>
<reference key="2">
    <citation type="submission" date="2011-04" db="EMBL/GenBank/DDBJ databases">
        <title>Complete sequence of chromosome of Haliscomenobacter hydrossis DSM 1100.</title>
        <authorList>
            <consortium name="US DOE Joint Genome Institute (JGI-PGF)"/>
            <person name="Lucas S."/>
            <person name="Han J."/>
            <person name="Lapidus A."/>
            <person name="Bruce D."/>
            <person name="Goodwin L."/>
            <person name="Pitluck S."/>
            <person name="Peters L."/>
            <person name="Kyrpides N."/>
            <person name="Mavromatis K."/>
            <person name="Ivanova N."/>
            <person name="Ovchinnikova G."/>
            <person name="Pagani I."/>
            <person name="Daligault H."/>
            <person name="Detter J.C."/>
            <person name="Han C."/>
            <person name="Land M."/>
            <person name="Hauser L."/>
            <person name="Markowitz V."/>
            <person name="Cheng J.-F."/>
            <person name="Hugenholtz P."/>
            <person name="Woyke T."/>
            <person name="Wu D."/>
            <person name="Verbarg S."/>
            <person name="Frueling A."/>
            <person name="Brambilla E."/>
            <person name="Klenk H.-P."/>
            <person name="Eisen J.A."/>
        </authorList>
    </citation>
    <scope>NUCLEOTIDE SEQUENCE</scope>
    <source>
        <strain>DSM 1100</strain>
    </source>
</reference>
<feature type="region of interest" description="Disordered" evidence="1">
    <location>
        <begin position="108"/>
        <end position="157"/>
    </location>
</feature>
<dbReference type="EMBL" id="CP002691">
    <property type="protein sequence ID" value="AEE53992.1"/>
    <property type="molecule type" value="Genomic_DNA"/>
</dbReference>
<dbReference type="KEGG" id="hhy:Halhy_6170"/>
<dbReference type="STRING" id="760192.Halhy_6170"/>
<accession>F4L3P2</accession>
<dbReference type="Proteomes" id="UP000008461">
    <property type="component" value="Chromosome"/>
</dbReference>
<gene>
    <name evidence="2" type="ordered locus">Halhy_6170</name>
</gene>
<dbReference type="HOGENOM" id="CLU_672269_0_0_10"/>
<dbReference type="AlphaFoldDB" id="F4L3P2"/>
<organism evidence="2 3">
    <name type="scientific">Haliscomenobacter hydrossis (strain ATCC 27775 / DSM 1100 / LMG 10767 / O)</name>
    <dbReference type="NCBI Taxonomy" id="760192"/>
    <lineage>
        <taxon>Bacteria</taxon>
        <taxon>Pseudomonadati</taxon>
        <taxon>Bacteroidota</taxon>
        <taxon>Saprospiria</taxon>
        <taxon>Saprospirales</taxon>
        <taxon>Haliscomenobacteraceae</taxon>
        <taxon>Haliscomenobacter</taxon>
    </lineage>
</organism>
<sequence>MAFFTAMVLFQTLGAQSNEDHYVGTFSNQQSGLVLSMGKATDGTYQGFFQLQGQQYSFSNGAKILGMVNAEYQYNGSAFAFSLSRLLGEYYVTSEGVSIPVVKTADQPVAAPKASTNTGTATNKTTTSTTTPTTTTTGGKTTSTSAPAATGTRVGDPYSGYTFQSPGGWKSQEESGGFVLNKVGGQIPIGVSPHEYKSLNEIRAQVIDANDAQSNTYLKGQTQAYGSNALLIRFDGTAQGKPVVIEMISILSPNGGGVTIAATGEKSLYTAEYTTLLKSIANSVQFSKPQVSGIAEQWKQKIKGKRLDYYKTGNGMADHYIIHVCSDGVFVYKNDNSYSSSNAYSDFSYASAGADGGKWQVIARAGQPTLILRFNDGRVWEYTMTTGQAGNEVLLNGKRYFVQAGTMCN</sequence>
<evidence type="ECO:0000256" key="1">
    <source>
        <dbReference type="SAM" id="MobiDB-lite"/>
    </source>
</evidence>